<proteinExistence type="predicted"/>
<dbReference type="Proteomes" id="UP000681967">
    <property type="component" value="Unassembled WGS sequence"/>
</dbReference>
<comment type="caution">
    <text evidence="1">The sequence shown here is derived from an EMBL/GenBank/DDBJ whole genome shotgun (WGS) entry which is preliminary data.</text>
</comment>
<dbReference type="AlphaFoldDB" id="A0A8S3FV10"/>
<accession>A0A8S3FV10</accession>
<feature type="non-terminal residue" evidence="1">
    <location>
        <position position="1"/>
    </location>
</feature>
<organism evidence="1 2">
    <name type="scientific">Rotaria magnacalcarata</name>
    <dbReference type="NCBI Taxonomy" id="392030"/>
    <lineage>
        <taxon>Eukaryota</taxon>
        <taxon>Metazoa</taxon>
        <taxon>Spiralia</taxon>
        <taxon>Gnathifera</taxon>
        <taxon>Rotifera</taxon>
        <taxon>Eurotatoria</taxon>
        <taxon>Bdelloidea</taxon>
        <taxon>Philodinida</taxon>
        <taxon>Philodinidae</taxon>
        <taxon>Rotaria</taxon>
    </lineage>
</organism>
<reference evidence="1" key="1">
    <citation type="submission" date="2021-02" db="EMBL/GenBank/DDBJ databases">
        <authorList>
            <person name="Nowell W R."/>
        </authorList>
    </citation>
    <scope>NUCLEOTIDE SEQUENCE</scope>
</reference>
<evidence type="ECO:0000313" key="1">
    <source>
        <dbReference type="EMBL" id="CAF5142046.1"/>
    </source>
</evidence>
<evidence type="ECO:0000313" key="2">
    <source>
        <dbReference type="Proteomes" id="UP000681967"/>
    </source>
</evidence>
<name>A0A8S3FV10_9BILA</name>
<dbReference type="EMBL" id="CAJOBH010252580">
    <property type="protein sequence ID" value="CAF5142046.1"/>
    <property type="molecule type" value="Genomic_DNA"/>
</dbReference>
<protein>
    <submittedName>
        <fullName evidence="1">Uncharacterized protein</fullName>
    </submittedName>
</protein>
<gene>
    <name evidence="1" type="ORF">BYL167_LOCUS70360</name>
</gene>
<sequence>LNIYTVDNLEKLRSFASLVRCITALFPAEQAKNVFENACSPGGFNAAFENCNAIPEFIEYLRNLFVDSESTTDNVLLHRHRTLLKLAMEFLKNWPPNNNEQYPEVLALLKVELFSTVLSKNGQLEDPDEFKLLDECLANINDATYKIERLLVNRMHM</sequence>